<evidence type="ECO:0000313" key="2">
    <source>
        <dbReference type="EMBL" id="MEU8134944.1"/>
    </source>
</evidence>
<sequence length="268" mass="29198">MGSAADGAWAELNPRQRIYLSALFDADQAAEEVNRRDSARGVRTPPARVWRRIDFNSPYSPVVSRLRGAGVYDSGAGATLAALRARGLIETETVAGLLADPVYVWLTRAGRAAARVGHAIPAPPRKPRWAVSQWLWREMTKVARAGDVGLPEEDLFGDAHLYLCAGWAGRRGNRPYLRSVTRHVPVTLHDHWSNRTWSSSRAYTWYHFTDEGRAHYTDHAAAYRQLYPAIDAPELGDSATGLDDSTSVGSNAPDAAGEAGGAGARPPE</sequence>
<protein>
    <submittedName>
        <fullName evidence="2">Uncharacterized protein</fullName>
    </submittedName>
</protein>
<name>A0ABV3DJ60_9ACTN</name>
<organism evidence="2 3">
    <name type="scientific">Streptodolium elevatio</name>
    <dbReference type="NCBI Taxonomy" id="3157996"/>
    <lineage>
        <taxon>Bacteria</taxon>
        <taxon>Bacillati</taxon>
        <taxon>Actinomycetota</taxon>
        <taxon>Actinomycetes</taxon>
        <taxon>Kitasatosporales</taxon>
        <taxon>Streptomycetaceae</taxon>
        <taxon>Streptodolium</taxon>
    </lineage>
</organism>
<reference evidence="2 3" key="1">
    <citation type="submission" date="2024-06" db="EMBL/GenBank/DDBJ databases">
        <title>The Natural Products Discovery Center: Release of the First 8490 Sequenced Strains for Exploring Actinobacteria Biosynthetic Diversity.</title>
        <authorList>
            <person name="Kalkreuter E."/>
            <person name="Kautsar S.A."/>
            <person name="Yang D."/>
            <person name="Bader C.D."/>
            <person name="Teijaro C.N."/>
            <person name="Fluegel L."/>
            <person name="Davis C.M."/>
            <person name="Simpson J.R."/>
            <person name="Lauterbach L."/>
            <person name="Steele A.D."/>
            <person name="Gui C."/>
            <person name="Meng S."/>
            <person name="Li G."/>
            <person name="Viehrig K."/>
            <person name="Ye F."/>
            <person name="Su P."/>
            <person name="Kiefer A.F."/>
            <person name="Nichols A."/>
            <person name="Cepeda A.J."/>
            <person name="Yan W."/>
            <person name="Fan B."/>
            <person name="Jiang Y."/>
            <person name="Adhikari A."/>
            <person name="Zheng C.-J."/>
            <person name="Schuster L."/>
            <person name="Cowan T.M."/>
            <person name="Smanski M.J."/>
            <person name="Chevrette M.G."/>
            <person name="De Carvalho L.P.S."/>
            <person name="Shen B."/>
        </authorList>
    </citation>
    <scope>NUCLEOTIDE SEQUENCE [LARGE SCALE GENOMIC DNA]</scope>
    <source>
        <strain evidence="2 3">NPDC048946</strain>
    </source>
</reference>
<evidence type="ECO:0000313" key="3">
    <source>
        <dbReference type="Proteomes" id="UP001551482"/>
    </source>
</evidence>
<dbReference type="Proteomes" id="UP001551482">
    <property type="component" value="Unassembled WGS sequence"/>
</dbReference>
<keyword evidence="3" id="KW-1185">Reference proteome</keyword>
<gene>
    <name evidence="2" type="ORF">AB0C36_15670</name>
</gene>
<comment type="caution">
    <text evidence="2">The sequence shown here is derived from an EMBL/GenBank/DDBJ whole genome shotgun (WGS) entry which is preliminary data.</text>
</comment>
<evidence type="ECO:0000256" key="1">
    <source>
        <dbReference type="SAM" id="MobiDB-lite"/>
    </source>
</evidence>
<feature type="region of interest" description="Disordered" evidence="1">
    <location>
        <begin position="234"/>
        <end position="268"/>
    </location>
</feature>
<feature type="compositionally biased region" description="Gly residues" evidence="1">
    <location>
        <begin position="258"/>
        <end position="268"/>
    </location>
</feature>
<dbReference type="EMBL" id="JBEZFP010000034">
    <property type="protein sequence ID" value="MEU8134944.1"/>
    <property type="molecule type" value="Genomic_DNA"/>
</dbReference>
<dbReference type="RefSeq" id="WP_358354149.1">
    <property type="nucleotide sequence ID" value="NZ_JBEZFP010000034.1"/>
</dbReference>
<accession>A0ABV3DJ60</accession>
<proteinExistence type="predicted"/>